<keyword evidence="1" id="KW-0812">Transmembrane</keyword>
<reference evidence="2 3" key="1">
    <citation type="submission" date="2018-11" db="EMBL/GenBank/DDBJ databases">
        <title>Genome sequencing and assembly of Clostridium tagluense strain A121.</title>
        <authorList>
            <person name="Murakami T."/>
            <person name="Segawa T."/>
            <person name="Shcherbakova V.A."/>
            <person name="Mori H."/>
            <person name="Yoshimura Y."/>
        </authorList>
    </citation>
    <scope>NUCLEOTIDE SEQUENCE [LARGE SCALE GENOMIC DNA]</scope>
    <source>
        <strain evidence="2 3">A121</strain>
    </source>
</reference>
<dbReference type="RefSeq" id="WP_125003787.1">
    <property type="nucleotide sequence ID" value="NZ_BHYK01000021.1"/>
</dbReference>
<gene>
    <name evidence="2" type="ORF">Ctaglu_33390</name>
</gene>
<keyword evidence="1" id="KW-0472">Membrane</keyword>
<dbReference type="AlphaFoldDB" id="A0A401UQB9"/>
<dbReference type="Proteomes" id="UP000287872">
    <property type="component" value="Unassembled WGS sequence"/>
</dbReference>
<evidence type="ECO:0000313" key="2">
    <source>
        <dbReference type="EMBL" id="GCD11716.1"/>
    </source>
</evidence>
<keyword evidence="1" id="KW-1133">Transmembrane helix</keyword>
<feature type="transmembrane region" description="Helical" evidence="1">
    <location>
        <begin position="9"/>
        <end position="30"/>
    </location>
</feature>
<comment type="caution">
    <text evidence="2">The sequence shown here is derived from an EMBL/GenBank/DDBJ whole genome shotgun (WGS) entry which is preliminary data.</text>
</comment>
<sequence>MKNKNFIKIWSMGIVTVIVLVGIKFSLVYMNNLELKYNPPKKVEVKVEPKIKTFKLYGVKLVAKNNSNGRYTGNFLSFYDKVRDNVIILKINSYEVWNMYCVGNTVDVEYNENSYIENIKIKE</sequence>
<accession>A0A401UQB9</accession>
<evidence type="ECO:0000313" key="3">
    <source>
        <dbReference type="Proteomes" id="UP000287872"/>
    </source>
</evidence>
<name>A0A401UQB9_9CLOT</name>
<evidence type="ECO:0000256" key="1">
    <source>
        <dbReference type="SAM" id="Phobius"/>
    </source>
</evidence>
<proteinExistence type="predicted"/>
<dbReference type="EMBL" id="BHYK01000021">
    <property type="protein sequence ID" value="GCD11716.1"/>
    <property type="molecule type" value="Genomic_DNA"/>
</dbReference>
<protein>
    <submittedName>
        <fullName evidence="2">Uncharacterized protein</fullName>
    </submittedName>
</protein>
<organism evidence="2 3">
    <name type="scientific">Clostridium tagluense</name>
    <dbReference type="NCBI Taxonomy" id="360422"/>
    <lineage>
        <taxon>Bacteria</taxon>
        <taxon>Bacillati</taxon>
        <taxon>Bacillota</taxon>
        <taxon>Clostridia</taxon>
        <taxon>Eubacteriales</taxon>
        <taxon>Clostridiaceae</taxon>
        <taxon>Clostridium</taxon>
    </lineage>
</organism>
<keyword evidence="3" id="KW-1185">Reference proteome</keyword>